<evidence type="ECO:0000313" key="1">
    <source>
        <dbReference type="EMBL" id="TCC03865.1"/>
    </source>
</evidence>
<gene>
    <name evidence="1" type="ORF">E0H45_32650</name>
</gene>
<sequence length="306" mass="32792">MKLDVPDEVRNKVIADGNAAWLDELPSIVESLAREWSLTIGGTLRGGHAAFVVEARLADGAAAVLKVGVPGTQRDLTLEATALRLADGDGCASLLRDDLDRGALLLERLGAAICDVVPDPATRQDMLCDVAARLWRPVSPEVDLATGADKAREYADLLPRLWEETGQACSEATVEDALACLDRRRRAHDDRHAVLVHGDVHDLNVLQAADGTFKLIDPDGLRAERAYDLGTIIRANPDLGDDLHARAKRLAAHTGVDATAIWEWGTIHRVVSGLRSRQIGFQPFGDLLLAEADRLTAGAHGPGGGQ</sequence>
<dbReference type="EMBL" id="SJJZ01000004">
    <property type="protein sequence ID" value="TCC03865.1"/>
    <property type="molecule type" value="Genomic_DNA"/>
</dbReference>
<dbReference type="OrthoDB" id="3638028at2"/>
<evidence type="ECO:0008006" key="3">
    <source>
        <dbReference type="Google" id="ProtNLM"/>
    </source>
</evidence>
<accession>A0A4R0H030</accession>
<dbReference type="Proteomes" id="UP000292346">
    <property type="component" value="Unassembled WGS sequence"/>
</dbReference>
<name>A0A4R0H030_9ACTN</name>
<dbReference type="InterPro" id="IPR006748">
    <property type="entry name" value="NH2Glyco/OHUrea_AB-resist_kin"/>
</dbReference>
<organism evidence="1 2">
    <name type="scientific">Kribbella soli</name>
    <dbReference type="NCBI Taxonomy" id="1124743"/>
    <lineage>
        <taxon>Bacteria</taxon>
        <taxon>Bacillati</taxon>
        <taxon>Actinomycetota</taxon>
        <taxon>Actinomycetes</taxon>
        <taxon>Propionibacteriales</taxon>
        <taxon>Kribbellaceae</taxon>
        <taxon>Kribbella</taxon>
    </lineage>
</organism>
<dbReference type="AlphaFoldDB" id="A0A4R0H030"/>
<proteinExistence type="predicted"/>
<dbReference type="SUPFAM" id="SSF56112">
    <property type="entry name" value="Protein kinase-like (PK-like)"/>
    <property type="match status" value="1"/>
</dbReference>
<keyword evidence="2" id="KW-1185">Reference proteome</keyword>
<comment type="caution">
    <text evidence="1">The sequence shown here is derived from an EMBL/GenBank/DDBJ whole genome shotgun (WGS) entry which is preliminary data.</text>
</comment>
<protein>
    <recommendedName>
        <fullName evidence="3">Streptomycin 6-kinase</fullName>
    </recommendedName>
</protein>
<dbReference type="RefSeq" id="WP_131344604.1">
    <property type="nucleotide sequence ID" value="NZ_SJJZ01000004.1"/>
</dbReference>
<dbReference type="Gene3D" id="1.10.510.10">
    <property type="entry name" value="Transferase(Phosphotransferase) domain 1"/>
    <property type="match status" value="1"/>
</dbReference>
<dbReference type="Pfam" id="PF04655">
    <property type="entry name" value="APH_6_hur"/>
    <property type="match status" value="1"/>
</dbReference>
<dbReference type="GO" id="GO:0016773">
    <property type="term" value="F:phosphotransferase activity, alcohol group as acceptor"/>
    <property type="evidence" value="ECO:0007669"/>
    <property type="project" value="InterPro"/>
</dbReference>
<reference evidence="1 2" key="1">
    <citation type="submission" date="2019-02" db="EMBL/GenBank/DDBJ databases">
        <title>Kribbella capetownensis sp. nov. and Kribbella speibonae sp. nov., isolated from soil.</title>
        <authorList>
            <person name="Curtis S.M."/>
            <person name="Norton I."/>
            <person name="Everest G.J."/>
            <person name="Meyers P.R."/>
        </authorList>
    </citation>
    <scope>NUCLEOTIDE SEQUENCE [LARGE SCALE GENOMIC DNA]</scope>
    <source>
        <strain evidence="1 2">KCTC 29219</strain>
    </source>
</reference>
<dbReference type="InterPro" id="IPR011009">
    <property type="entry name" value="Kinase-like_dom_sf"/>
</dbReference>
<dbReference type="GO" id="GO:0019748">
    <property type="term" value="P:secondary metabolic process"/>
    <property type="evidence" value="ECO:0007669"/>
    <property type="project" value="InterPro"/>
</dbReference>
<evidence type="ECO:0000313" key="2">
    <source>
        <dbReference type="Proteomes" id="UP000292346"/>
    </source>
</evidence>